<organism evidence="1 2">
    <name type="scientific">Candidatus Portnoybacteria bacterium CG02_land_8_20_14_3_00_45_8</name>
    <dbReference type="NCBI Taxonomy" id="1974807"/>
    <lineage>
        <taxon>Bacteria</taxon>
        <taxon>Candidatus Portnoyibacteriota</taxon>
    </lineage>
</organism>
<reference evidence="2" key="1">
    <citation type="submission" date="2017-09" db="EMBL/GenBank/DDBJ databases">
        <title>Depth-based differentiation of microbial function through sediment-hosted aquifers and enrichment of novel symbionts in the deep terrestrial subsurface.</title>
        <authorList>
            <person name="Probst A.J."/>
            <person name="Ladd B."/>
            <person name="Jarett J.K."/>
            <person name="Geller-Mcgrath D.E."/>
            <person name="Sieber C.M.K."/>
            <person name="Emerson J.B."/>
            <person name="Anantharaman K."/>
            <person name="Thomas B.C."/>
            <person name="Malmstrom R."/>
            <person name="Stieglmeier M."/>
            <person name="Klingl A."/>
            <person name="Woyke T."/>
            <person name="Ryan C.M."/>
            <person name="Banfield J.F."/>
        </authorList>
    </citation>
    <scope>NUCLEOTIDE SEQUENCE [LARGE SCALE GENOMIC DNA]</scope>
</reference>
<sequence length="568" mass="65462">MGHAKYITSEAKGGLSPEEMVSLESKLKNLIEQIAEINGWKLEAKTEMALKNKLISPEQEKKLSEVINSGSELYDRYNQGERTETLLKELEDYSRWVQEKKNEIWGSMEIAERKSGNKERMPVKKEREERKLKSEEIEVSRLGAQITLEKINNYEELWAETEQEGDEKFKQKTRELWKEFAVHGLVGRDKEGNITLANETDLDGQGCLSLMRLAGFDISDLKYIEHGDRAEDRIYFDVGKVHGVVLSDSGKKVFIDHHTDESGKDSSAIQFTYKLLKSMGLLEDKKYLDNLVDFITKVDNKTYFSDEKSFKNSWRTIYGLHRYMDFSKIIELFQAGVKPGEVLSEEKLKKFGLEEASKRQEKIINISVGKMQKIQKGGLIVPSERFGKIVVDIEKKVGAGFDAVRAFGYQTYLIWSPKSESFFITSNQRLDKEEIGQGESVRGYMWIKPRTDGRPLTIKLTDILSSLTDGKFEPTLKLKEFVEKEQKEIETRQLLEPEKMAILEKFGKEFYNTLKRNAVWEGYDQKRKEATLKIQTEVFLAAALKEAIKEDDQAEKIVGYLIAKIEPR</sequence>
<gene>
    <name evidence="1" type="ORF">COS30_02460</name>
</gene>
<name>A0A2M7D5S1_9BACT</name>
<dbReference type="AlphaFoldDB" id="A0A2M7D5S1"/>
<proteinExistence type="predicted"/>
<accession>A0A2M7D5S1</accession>
<protein>
    <submittedName>
        <fullName evidence="1">Uncharacterized protein</fullName>
    </submittedName>
</protein>
<dbReference type="EMBL" id="PEUE01000059">
    <property type="protein sequence ID" value="PIV38372.1"/>
    <property type="molecule type" value="Genomic_DNA"/>
</dbReference>
<dbReference type="Proteomes" id="UP000229247">
    <property type="component" value="Unassembled WGS sequence"/>
</dbReference>
<evidence type="ECO:0000313" key="2">
    <source>
        <dbReference type="Proteomes" id="UP000229247"/>
    </source>
</evidence>
<evidence type="ECO:0000313" key="1">
    <source>
        <dbReference type="EMBL" id="PIV38372.1"/>
    </source>
</evidence>
<comment type="caution">
    <text evidence="1">The sequence shown here is derived from an EMBL/GenBank/DDBJ whole genome shotgun (WGS) entry which is preliminary data.</text>
</comment>